<dbReference type="InterPro" id="IPR024041">
    <property type="entry name" value="NH4_transpt_AmtB-like_dom"/>
</dbReference>
<accession>A0A0F8WZW1</accession>
<dbReference type="EMBL" id="LAZR01062023">
    <property type="protein sequence ID" value="KKK62367.1"/>
    <property type="molecule type" value="Genomic_DNA"/>
</dbReference>
<keyword evidence="5 8" id="KW-1133">Transmembrane helix</keyword>
<evidence type="ECO:0000256" key="3">
    <source>
        <dbReference type="ARBA" id="ARBA00022448"/>
    </source>
</evidence>
<sequence length="162" mass="18155">MEPTVTDAFSRIDTLWVVMAGILVFFMQAGFMFLEIGFSRMKNVGTVVAKVIVNLSVAAIFYWAVGFALAFGATQTPEAGETAGWFAGNAGFFLHHLGEINLPALSFSDAHPGSKFFFQFLGPRLDMGSLDQRFCQFELSLFEIRKRLSFKKFLRFQHAVFT</sequence>
<evidence type="ECO:0000256" key="7">
    <source>
        <dbReference type="ARBA" id="ARBA00023177"/>
    </source>
</evidence>
<evidence type="ECO:0000256" key="8">
    <source>
        <dbReference type="SAM" id="Phobius"/>
    </source>
</evidence>
<dbReference type="GO" id="GO:0016020">
    <property type="term" value="C:membrane"/>
    <property type="evidence" value="ECO:0007669"/>
    <property type="project" value="UniProtKB-SubCell"/>
</dbReference>
<dbReference type="AlphaFoldDB" id="A0A0F8WZW1"/>
<keyword evidence="6 8" id="KW-0472">Membrane</keyword>
<evidence type="ECO:0000256" key="2">
    <source>
        <dbReference type="ARBA" id="ARBA00005887"/>
    </source>
</evidence>
<organism evidence="10">
    <name type="scientific">marine sediment metagenome</name>
    <dbReference type="NCBI Taxonomy" id="412755"/>
    <lineage>
        <taxon>unclassified sequences</taxon>
        <taxon>metagenomes</taxon>
        <taxon>ecological metagenomes</taxon>
    </lineage>
</organism>
<evidence type="ECO:0000259" key="9">
    <source>
        <dbReference type="Pfam" id="PF00909"/>
    </source>
</evidence>
<dbReference type="InterPro" id="IPR029020">
    <property type="entry name" value="Ammonium/urea_transptr"/>
</dbReference>
<gene>
    <name evidence="10" type="ORF">LCGC14_3005040</name>
</gene>
<keyword evidence="4 8" id="KW-0812">Transmembrane</keyword>
<dbReference type="GO" id="GO:0097272">
    <property type="term" value="P:ammonium homeostasis"/>
    <property type="evidence" value="ECO:0007669"/>
    <property type="project" value="TreeGrafter"/>
</dbReference>
<dbReference type="PANTHER" id="PTHR11730">
    <property type="entry name" value="AMMONIUM TRANSPORTER"/>
    <property type="match status" value="1"/>
</dbReference>
<dbReference type="SUPFAM" id="SSF111352">
    <property type="entry name" value="Ammonium transporter"/>
    <property type="match status" value="1"/>
</dbReference>
<proteinExistence type="inferred from homology"/>
<dbReference type="GO" id="GO:0008519">
    <property type="term" value="F:ammonium channel activity"/>
    <property type="evidence" value="ECO:0007669"/>
    <property type="project" value="InterPro"/>
</dbReference>
<keyword evidence="3" id="KW-0813">Transport</keyword>
<feature type="transmembrane region" description="Helical" evidence="8">
    <location>
        <begin position="15"/>
        <end position="39"/>
    </location>
</feature>
<reference evidence="10" key="1">
    <citation type="journal article" date="2015" name="Nature">
        <title>Complex archaea that bridge the gap between prokaryotes and eukaryotes.</title>
        <authorList>
            <person name="Spang A."/>
            <person name="Saw J.H."/>
            <person name="Jorgensen S.L."/>
            <person name="Zaremba-Niedzwiedzka K."/>
            <person name="Martijn J."/>
            <person name="Lind A.E."/>
            <person name="van Eijk R."/>
            <person name="Schleper C."/>
            <person name="Guy L."/>
            <person name="Ettema T.J."/>
        </authorList>
    </citation>
    <scope>NUCLEOTIDE SEQUENCE</scope>
</reference>
<evidence type="ECO:0000256" key="6">
    <source>
        <dbReference type="ARBA" id="ARBA00023136"/>
    </source>
</evidence>
<comment type="similarity">
    <text evidence="2">Belongs to the ammonia transporter channel (TC 1.A.11.2) family.</text>
</comment>
<keyword evidence="7" id="KW-0924">Ammonia transport</keyword>
<name>A0A0F8WZW1_9ZZZZ</name>
<feature type="transmembrane region" description="Helical" evidence="8">
    <location>
        <begin position="51"/>
        <end position="73"/>
    </location>
</feature>
<protein>
    <recommendedName>
        <fullName evidence="9">Ammonium transporter AmtB-like domain-containing protein</fullName>
    </recommendedName>
</protein>
<dbReference type="PANTHER" id="PTHR11730:SF6">
    <property type="entry name" value="AMMONIUM TRANSPORTER"/>
    <property type="match status" value="1"/>
</dbReference>
<dbReference type="Gene3D" id="1.10.3430.10">
    <property type="entry name" value="Ammonium transporter AmtB like domains"/>
    <property type="match status" value="1"/>
</dbReference>
<evidence type="ECO:0000256" key="1">
    <source>
        <dbReference type="ARBA" id="ARBA00004141"/>
    </source>
</evidence>
<evidence type="ECO:0000256" key="5">
    <source>
        <dbReference type="ARBA" id="ARBA00022989"/>
    </source>
</evidence>
<evidence type="ECO:0000313" key="10">
    <source>
        <dbReference type="EMBL" id="KKK62367.1"/>
    </source>
</evidence>
<evidence type="ECO:0000256" key="4">
    <source>
        <dbReference type="ARBA" id="ARBA00022692"/>
    </source>
</evidence>
<comment type="subcellular location">
    <subcellularLocation>
        <location evidence="1">Membrane</location>
        <topology evidence="1">Multi-pass membrane protein</topology>
    </subcellularLocation>
</comment>
<dbReference type="Pfam" id="PF00909">
    <property type="entry name" value="Ammonium_transp"/>
    <property type="match status" value="1"/>
</dbReference>
<feature type="domain" description="Ammonium transporter AmtB-like" evidence="9">
    <location>
        <begin position="15"/>
        <end position="95"/>
    </location>
</feature>
<comment type="caution">
    <text evidence="10">The sequence shown here is derived from an EMBL/GenBank/DDBJ whole genome shotgun (WGS) entry which is preliminary data.</text>
</comment>